<comment type="caution">
    <text evidence="1">The sequence shown here is derived from an EMBL/GenBank/DDBJ whole genome shotgun (WGS) entry which is preliminary data.</text>
</comment>
<evidence type="ECO:0000313" key="2">
    <source>
        <dbReference type="Proteomes" id="UP001371456"/>
    </source>
</evidence>
<keyword evidence="2" id="KW-1185">Reference proteome</keyword>
<organism evidence="1 2">
    <name type="scientific">Solanum bulbocastanum</name>
    <name type="common">Wild potato</name>
    <dbReference type="NCBI Taxonomy" id="147425"/>
    <lineage>
        <taxon>Eukaryota</taxon>
        <taxon>Viridiplantae</taxon>
        <taxon>Streptophyta</taxon>
        <taxon>Embryophyta</taxon>
        <taxon>Tracheophyta</taxon>
        <taxon>Spermatophyta</taxon>
        <taxon>Magnoliopsida</taxon>
        <taxon>eudicotyledons</taxon>
        <taxon>Gunneridae</taxon>
        <taxon>Pentapetalae</taxon>
        <taxon>asterids</taxon>
        <taxon>lamiids</taxon>
        <taxon>Solanales</taxon>
        <taxon>Solanaceae</taxon>
        <taxon>Solanoideae</taxon>
        <taxon>Solaneae</taxon>
        <taxon>Solanum</taxon>
    </lineage>
</organism>
<gene>
    <name evidence="1" type="ORF">RDI58_022130</name>
</gene>
<sequence length="57" mass="6240">MTTHSNVEADYLGADISDHSLIQVCPLPYSNPKPFKLFKTVLNHPDVGTLANESGQK</sequence>
<dbReference type="AlphaFoldDB" id="A0AAN8TA05"/>
<evidence type="ECO:0000313" key="1">
    <source>
        <dbReference type="EMBL" id="KAK6779946.1"/>
    </source>
</evidence>
<dbReference type="Proteomes" id="UP001371456">
    <property type="component" value="Unassembled WGS sequence"/>
</dbReference>
<reference evidence="1 2" key="1">
    <citation type="submission" date="2024-02" db="EMBL/GenBank/DDBJ databases">
        <title>de novo genome assembly of Solanum bulbocastanum strain 11H21.</title>
        <authorList>
            <person name="Hosaka A.J."/>
        </authorList>
    </citation>
    <scope>NUCLEOTIDE SEQUENCE [LARGE SCALE GENOMIC DNA]</scope>
    <source>
        <tissue evidence="1">Young leaves</tissue>
    </source>
</reference>
<dbReference type="EMBL" id="JBANQN010000009">
    <property type="protein sequence ID" value="KAK6779946.1"/>
    <property type="molecule type" value="Genomic_DNA"/>
</dbReference>
<proteinExistence type="predicted"/>
<protein>
    <submittedName>
        <fullName evidence="1">Uncharacterized protein</fullName>
    </submittedName>
</protein>
<accession>A0AAN8TA05</accession>
<name>A0AAN8TA05_SOLBU</name>